<dbReference type="PANTHER" id="PTHR43537:SF24">
    <property type="entry name" value="GLUCONATE OPERON TRANSCRIPTIONAL REPRESSOR"/>
    <property type="match status" value="1"/>
</dbReference>
<evidence type="ECO:0000256" key="2">
    <source>
        <dbReference type="ARBA" id="ARBA00023125"/>
    </source>
</evidence>
<proteinExistence type="predicted"/>
<feature type="domain" description="HTH gntR-type" evidence="4">
    <location>
        <begin position="4"/>
        <end position="71"/>
    </location>
</feature>
<evidence type="ECO:0000256" key="3">
    <source>
        <dbReference type="ARBA" id="ARBA00023163"/>
    </source>
</evidence>
<dbReference type="GO" id="GO:0003677">
    <property type="term" value="F:DNA binding"/>
    <property type="evidence" value="ECO:0007669"/>
    <property type="project" value="UniProtKB-KW"/>
</dbReference>
<dbReference type="RefSeq" id="WP_094375772.1">
    <property type="nucleotide sequence ID" value="NZ_NOKA02000021.1"/>
</dbReference>
<gene>
    <name evidence="5" type="ORF">C8E03_11653</name>
    <name evidence="6" type="ORF">CG710_011230</name>
</gene>
<evidence type="ECO:0000259" key="4">
    <source>
        <dbReference type="PROSITE" id="PS50949"/>
    </source>
</evidence>
<dbReference type="SMART" id="SM00345">
    <property type="entry name" value="HTH_GNTR"/>
    <property type="match status" value="1"/>
</dbReference>
<sequence length="218" mass="25925">MKNETLKQQAYNIIKEKIINCDYPPNMVLSEEKLREEIAASRTPIRDALSRLESENLVKILPKKGIIVSPLSIRDINMIHEARILIEPFAINKYGYKIPIEKFQEYLKFFRKESLDIKDYNLMYEYDNRLHQDFIDATDNDYIISTYERIFSQIRRLRIFSGVKEKNRLHETQQEHCRIIMFCLSEDWEKAAEVMKEHLNYSKKASLEAALKDEGLEI</sequence>
<reference evidence="6 7" key="1">
    <citation type="journal article" date="2017" name="Genome Announc.">
        <title>Draft Genome Sequence of a Sporulating and Motile Strain of Lachnotalea glycerini Isolated from Water in Quebec City, Canada.</title>
        <authorList>
            <person name="Maheux A.F."/>
            <person name="Boudreau D.K."/>
            <person name="Berube E."/>
            <person name="Boissinot M."/>
            <person name="Raymond F."/>
            <person name="Brodeur S."/>
            <person name="Corbeil J."/>
            <person name="Isabel S."/>
            <person name="Omar R.F."/>
            <person name="Bergeron M.G."/>
        </authorList>
    </citation>
    <scope>NUCLEOTIDE SEQUENCE [LARGE SCALE GENOMIC DNA]</scope>
    <source>
        <strain evidence="6 7">CCRI-19302</strain>
    </source>
</reference>
<evidence type="ECO:0000256" key="1">
    <source>
        <dbReference type="ARBA" id="ARBA00023015"/>
    </source>
</evidence>
<dbReference type="InterPro" id="IPR011711">
    <property type="entry name" value="GntR_C"/>
</dbReference>
<reference evidence="5 8" key="2">
    <citation type="submission" date="2018-05" db="EMBL/GenBank/DDBJ databases">
        <title>Genomic Encyclopedia of Type Strains, Phase IV (KMG-IV): sequencing the most valuable type-strain genomes for metagenomic binning, comparative biology and taxonomic classification.</title>
        <authorList>
            <person name="Goeker M."/>
        </authorList>
    </citation>
    <scope>NUCLEOTIDE SEQUENCE [LARGE SCALE GENOMIC DNA]</scope>
    <source>
        <strain evidence="5 8">DSM 28816</strain>
    </source>
</reference>
<keyword evidence="7" id="KW-1185">Reference proteome</keyword>
<accession>A0A255IR09</accession>
<dbReference type="GO" id="GO:0003700">
    <property type="term" value="F:DNA-binding transcription factor activity"/>
    <property type="evidence" value="ECO:0007669"/>
    <property type="project" value="InterPro"/>
</dbReference>
<dbReference type="Gene3D" id="1.10.10.10">
    <property type="entry name" value="Winged helix-like DNA-binding domain superfamily/Winged helix DNA-binding domain"/>
    <property type="match status" value="1"/>
</dbReference>
<dbReference type="Gene3D" id="1.20.120.530">
    <property type="entry name" value="GntR ligand-binding domain-like"/>
    <property type="match status" value="1"/>
</dbReference>
<keyword evidence="2 5" id="KW-0238">DNA-binding</keyword>
<name>A0A255IR09_9FIRM</name>
<dbReference type="CDD" id="cd07377">
    <property type="entry name" value="WHTH_GntR"/>
    <property type="match status" value="1"/>
</dbReference>
<evidence type="ECO:0000313" key="7">
    <source>
        <dbReference type="Proteomes" id="UP000216411"/>
    </source>
</evidence>
<evidence type="ECO:0000313" key="8">
    <source>
        <dbReference type="Proteomes" id="UP000247523"/>
    </source>
</evidence>
<dbReference type="AlphaFoldDB" id="A0A255IR09"/>
<protein>
    <submittedName>
        <fullName evidence="5 6">GntR family transcriptional regulator</fullName>
    </submittedName>
</protein>
<dbReference type="Proteomes" id="UP000247523">
    <property type="component" value="Unassembled WGS sequence"/>
</dbReference>
<keyword evidence="3" id="KW-0804">Transcription</keyword>
<evidence type="ECO:0000313" key="5">
    <source>
        <dbReference type="EMBL" id="PXV85619.1"/>
    </source>
</evidence>
<dbReference type="PROSITE" id="PS50949">
    <property type="entry name" value="HTH_GNTR"/>
    <property type="match status" value="1"/>
</dbReference>
<keyword evidence="1" id="KW-0805">Transcription regulation</keyword>
<dbReference type="SUPFAM" id="SSF46785">
    <property type="entry name" value="Winged helix' DNA-binding domain"/>
    <property type="match status" value="1"/>
</dbReference>
<dbReference type="InterPro" id="IPR036388">
    <property type="entry name" value="WH-like_DNA-bd_sf"/>
</dbReference>
<comment type="caution">
    <text evidence="6">The sequence shown here is derived from an EMBL/GenBank/DDBJ whole genome shotgun (WGS) entry which is preliminary data.</text>
</comment>
<dbReference type="InterPro" id="IPR000524">
    <property type="entry name" value="Tscrpt_reg_HTH_GntR"/>
</dbReference>
<dbReference type="SUPFAM" id="SSF48008">
    <property type="entry name" value="GntR ligand-binding domain-like"/>
    <property type="match status" value="1"/>
</dbReference>
<dbReference type="EMBL" id="NOKA02000021">
    <property type="protein sequence ID" value="RDY31154.1"/>
    <property type="molecule type" value="Genomic_DNA"/>
</dbReference>
<dbReference type="Pfam" id="PF00392">
    <property type="entry name" value="GntR"/>
    <property type="match status" value="1"/>
</dbReference>
<dbReference type="Pfam" id="PF07729">
    <property type="entry name" value="FCD"/>
    <property type="match status" value="1"/>
</dbReference>
<organism evidence="6 7">
    <name type="scientific">Lachnotalea glycerini</name>
    <dbReference type="NCBI Taxonomy" id="1763509"/>
    <lineage>
        <taxon>Bacteria</taxon>
        <taxon>Bacillati</taxon>
        <taxon>Bacillota</taxon>
        <taxon>Clostridia</taxon>
        <taxon>Lachnospirales</taxon>
        <taxon>Lachnospiraceae</taxon>
        <taxon>Lachnotalea</taxon>
    </lineage>
</organism>
<evidence type="ECO:0000313" key="6">
    <source>
        <dbReference type="EMBL" id="RDY31154.1"/>
    </source>
</evidence>
<dbReference type="EMBL" id="QICS01000016">
    <property type="protein sequence ID" value="PXV85619.1"/>
    <property type="molecule type" value="Genomic_DNA"/>
</dbReference>
<dbReference type="OrthoDB" id="368823at2"/>
<dbReference type="InterPro" id="IPR036390">
    <property type="entry name" value="WH_DNA-bd_sf"/>
</dbReference>
<reference evidence="6" key="3">
    <citation type="submission" date="2018-07" db="EMBL/GenBank/DDBJ databases">
        <authorList>
            <person name="Quirk P.G."/>
            <person name="Krulwich T.A."/>
        </authorList>
    </citation>
    <scope>NUCLEOTIDE SEQUENCE</scope>
    <source>
        <strain evidence="6">CCRI-19302</strain>
    </source>
</reference>
<dbReference type="Proteomes" id="UP000216411">
    <property type="component" value="Unassembled WGS sequence"/>
</dbReference>
<dbReference type="PANTHER" id="PTHR43537">
    <property type="entry name" value="TRANSCRIPTIONAL REGULATOR, GNTR FAMILY"/>
    <property type="match status" value="1"/>
</dbReference>
<dbReference type="InterPro" id="IPR008920">
    <property type="entry name" value="TF_FadR/GntR_C"/>
</dbReference>